<comment type="caution">
    <text evidence="2">The sequence shown here is derived from an EMBL/GenBank/DDBJ whole genome shotgun (WGS) entry which is preliminary data.</text>
</comment>
<dbReference type="Gene3D" id="3.40.190.100">
    <property type="entry name" value="Glycine betaine-binding periplasmic protein, domain 2"/>
    <property type="match status" value="1"/>
</dbReference>
<organism evidence="2">
    <name type="scientific">marine sediment metagenome</name>
    <dbReference type="NCBI Taxonomy" id="412755"/>
    <lineage>
        <taxon>unclassified sequences</taxon>
        <taxon>metagenomes</taxon>
        <taxon>ecological metagenomes</taxon>
    </lineage>
</organism>
<protein>
    <recommendedName>
        <fullName evidence="1">ABC-type glycine betaine transport system substrate-binding domain-containing protein</fullName>
    </recommendedName>
</protein>
<name>X1JZA8_9ZZZZ</name>
<dbReference type="EMBL" id="BARV01001781">
    <property type="protein sequence ID" value="GAI00077.1"/>
    <property type="molecule type" value="Genomic_DNA"/>
</dbReference>
<gene>
    <name evidence="2" type="ORF">S06H3_04943</name>
</gene>
<proteinExistence type="predicted"/>
<feature type="domain" description="ABC-type glycine betaine transport system substrate-binding" evidence="1">
    <location>
        <begin position="43"/>
        <end position="317"/>
    </location>
</feature>
<dbReference type="GO" id="GO:0022857">
    <property type="term" value="F:transmembrane transporter activity"/>
    <property type="evidence" value="ECO:0007669"/>
    <property type="project" value="InterPro"/>
</dbReference>
<dbReference type="GO" id="GO:0043190">
    <property type="term" value="C:ATP-binding cassette (ABC) transporter complex"/>
    <property type="evidence" value="ECO:0007669"/>
    <property type="project" value="InterPro"/>
</dbReference>
<dbReference type="Gene3D" id="3.40.190.10">
    <property type="entry name" value="Periplasmic binding protein-like II"/>
    <property type="match status" value="1"/>
</dbReference>
<evidence type="ECO:0000259" key="1">
    <source>
        <dbReference type="Pfam" id="PF04069"/>
    </source>
</evidence>
<evidence type="ECO:0000313" key="2">
    <source>
        <dbReference type="EMBL" id="GAI00077.1"/>
    </source>
</evidence>
<dbReference type="SUPFAM" id="SSF53850">
    <property type="entry name" value="Periplasmic binding protein-like II"/>
    <property type="match status" value="1"/>
</dbReference>
<accession>X1JZA8</accession>
<dbReference type="Pfam" id="PF04069">
    <property type="entry name" value="OpuAC"/>
    <property type="match status" value="1"/>
</dbReference>
<reference evidence="2" key="1">
    <citation type="journal article" date="2014" name="Front. Microbiol.">
        <title>High frequency of phylogenetically diverse reductive dehalogenase-homologous genes in deep subseafloor sedimentary metagenomes.</title>
        <authorList>
            <person name="Kawai M."/>
            <person name="Futagami T."/>
            <person name="Toyoda A."/>
            <person name="Takaki Y."/>
            <person name="Nishi S."/>
            <person name="Hori S."/>
            <person name="Arai W."/>
            <person name="Tsubouchi T."/>
            <person name="Morono Y."/>
            <person name="Uchiyama I."/>
            <person name="Ito T."/>
            <person name="Fujiyama A."/>
            <person name="Inagaki F."/>
            <person name="Takami H."/>
        </authorList>
    </citation>
    <scope>NUCLEOTIDE SEQUENCE</scope>
    <source>
        <strain evidence="2">Expedition CK06-06</strain>
    </source>
</reference>
<dbReference type="InterPro" id="IPR007210">
    <property type="entry name" value="ABC_Gly_betaine_transp_sub-bd"/>
</dbReference>
<dbReference type="AlphaFoldDB" id="X1JZA8"/>
<dbReference type="CDD" id="cd13641">
    <property type="entry name" value="PBP2_HisX_like"/>
    <property type="match status" value="1"/>
</dbReference>
<sequence length="339" mass="37803">MYIKQKLGIKIFMVTLGLLLILIPFTGCAPKAAEKPTLIFHDLSWDSAQVHNRIAAFIAEHGYGYETDFIASETAAGWVGLRSGDININMESWTENIQKIYDEAIGSGDCVDLGSNFPDSWQGWLVPTFVIKGDAERGIEPMAPDLKSVFDLPEYWELFKDPEDPTKGRFINSIPGWLCTAINSQKLKTYGLDEYYTDFLAGSDAALSGSMVAACEKGEPWLGYYWSPTWVLGKLDMTPLEEPPFDQAEYDAETYGCAFCPTQVNIIVNASLLDSAPDIVEFLRNYETTAAQNNKVLAYMQANEASTDEAAIWFLQEYESLWTKWVPSDVADKVKAALP</sequence>